<keyword evidence="4" id="KW-0732">Signal</keyword>
<dbReference type="InterPro" id="IPR036909">
    <property type="entry name" value="Cyt_c-like_dom_sf"/>
</dbReference>
<evidence type="ECO:0000256" key="3">
    <source>
        <dbReference type="ARBA" id="ARBA00022723"/>
    </source>
</evidence>
<dbReference type="GO" id="GO:0009055">
    <property type="term" value="F:electron transfer activity"/>
    <property type="evidence" value="ECO:0007669"/>
    <property type="project" value="InterPro"/>
</dbReference>
<accession>A0A5P1RFJ4</accession>
<feature type="domain" description="Cytochrome c" evidence="8">
    <location>
        <begin position="225"/>
        <end position="359"/>
    </location>
</feature>
<dbReference type="OrthoDB" id="9805202at2"/>
<evidence type="ECO:0000256" key="7">
    <source>
        <dbReference type="PROSITE-ProRule" id="PRU00433"/>
    </source>
</evidence>
<evidence type="ECO:0000313" key="10">
    <source>
        <dbReference type="Proteomes" id="UP000324760"/>
    </source>
</evidence>
<dbReference type="InterPro" id="IPR051395">
    <property type="entry name" value="Cytochrome_c_Peroxidase/MauG"/>
</dbReference>
<evidence type="ECO:0000256" key="1">
    <source>
        <dbReference type="ARBA" id="ARBA00004196"/>
    </source>
</evidence>
<feature type="domain" description="Cytochrome c" evidence="8">
    <location>
        <begin position="70"/>
        <end position="175"/>
    </location>
</feature>
<dbReference type="PANTHER" id="PTHR30600:SF10">
    <property type="entry name" value="BLL6722 PROTEIN"/>
    <property type="match status" value="1"/>
</dbReference>
<keyword evidence="6 7" id="KW-0408">Iron</keyword>
<protein>
    <submittedName>
        <fullName evidence="9">C-type cytochrome</fullName>
    </submittedName>
</protein>
<organism evidence="9 10">
    <name type="scientific">Neptunomonas concharum</name>
    <dbReference type="NCBI Taxonomy" id="1031538"/>
    <lineage>
        <taxon>Bacteria</taxon>
        <taxon>Pseudomonadati</taxon>
        <taxon>Pseudomonadota</taxon>
        <taxon>Gammaproteobacteria</taxon>
        <taxon>Oceanospirillales</taxon>
        <taxon>Oceanospirillaceae</taxon>
        <taxon>Neptunomonas</taxon>
    </lineage>
</organism>
<gene>
    <name evidence="9" type="ORF">F0U83_11125</name>
</gene>
<keyword evidence="3 7" id="KW-0479">Metal-binding</keyword>
<dbReference type="Pfam" id="PF03150">
    <property type="entry name" value="CCP_MauG"/>
    <property type="match status" value="1"/>
</dbReference>
<sequence length="395" mass="44303">MKLIIIAIIIISIESKASDFILNDQCPPTFEKLTDGTCKLRTLYDFYDSPPQHGGVKVKLPLLHDRYTPEQIDLGRYLFFDPILSINKDMSCASCHQPDKGLSDGRKRSLGTVLGVKREELTRSTPTLWNVAFLKRFMWDGRADTLLSQAAIPLLSPLEMGNNRDGIINSVQSSTEYSRLFSLAYREQPNFENITSALVAFQSSLISFNSRYDRYAHGGEDALNKQEIRGYNAFRGFVARCSQCHVPPLFTDSELAVIGAPANDKEYVDDGAGALSDDVFLKGAFKVPTLRNISKTAPYFHSGQFNNLLDVVSFYNNTRGHKAPKGQELKLHWHIHMTDGPKLSKQNIDDIVAFLHSLEDEKNTPIIPQKLPSGLPLIPSLSSPIYQDHKKDNNK</sequence>
<evidence type="ECO:0000313" key="9">
    <source>
        <dbReference type="EMBL" id="QEQ98418.1"/>
    </source>
</evidence>
<name>A0A5P1RFJ4_9GAMM</name>
<dbReference type="SUPFAM" id="SSF46626">
    <property type="entry name" value="Cytochrome c"/>
    <property type="match status" value="2"/>
</dbReference>
<evidence type="ECO:0000259" key="8">
    <source>
        <dbReference type="PROSITE" id="PS51007"/>
    </source>
</evidence>
<proteinExistence type="predicted"/>
<dbReference type="GO" id="GO:0046872">
    <property type="term" value="F:metal ion binding"/>
    <property type="evidence" value="ECO:0007669"/>
    <property type="project" value="UniProtKB-KW"/>
</dbReference>
<keyword evidence="5" id="KW-0560">Oxidoreductase</keyword>
<dbReference type="AlphaFoldDB" id="A0A5P1RFJ4"/>
<dbReference type="EMBL" id="CP043869">
    <property type="protein sequence ID" value="QEQ98418.1"/>
    <property type="molecule type" value="Genomic_DNA"/>
</dbReference>
<dbReference type="GO" id="GO:0004130">
    <property type="term" value="F:cytochrome-c peroxidase activity"/>
    <property type="evidence" value="ECO:0007669"/>
    <property type="project" value="TreeGrafter"/>
</dbReference>
<dbReference type="InterPro" id="IPR004852">
    <property type="entry name" value="Di-haem_cyt_c_peroxidsae"/>
</dbReference>
<keyword evidence="2 7" id="KW-0349">Heme</keyword>
<dbReference type="InterPro" id="IPR009056">
    <property type="entry name" value="Cyt_c-like_dom"/>
</dbReference>
<dbReference type="PROSITE" id="PS51007">
    <property type="entry name" value="CYTC"/>
    <property type="match status" value="2"/>
</dbReference>
<comment type="subcellular location">
    <subcellularLocation>
        <location evidence="1">Cell envelope</location>
    </subcellularLocation>
</comment>
<reference evidence="9 10" key="1">
    <citation type="journal article" date="2019" name="Biochem. Eng. J.">
        <title>Metabolic engineering of the marine bacteria Neptunomonas concharum for the production of acetoin and meso-2,3-butanediol from acetate.</title>
        <authorList>
            <person name="Li W."/>
            <person name="Pu N."/>
            <person name="Liu C.-X."/>
            <person name="Yuan Q.-P."/>
            <person name="Li Z.-J."/>
        </authorList>
    </citation>
    <scope>NUCLEOTIDE SEQUENCE [LARGE SCALE GENOMIC DNA]</scope>
    <source>
        <strain evidence="9 10">JCM17730</strain>
    </source>
</reference>
<dbReference type="GO" id="GO:0030313">
    <property type="term" value="C:cell envelope"/>
    <property type="evidence" value="ECO:0007669"/>
    <property type="project" value="UniProtKB-SubCell"/>
</dbReference>
<dbReference type="PANTHER" id="PTHR30600">
    <property type="entry name" value="CYTOCHROME C PEROXIDASE-RELATED"/>
    <property type="match status" value="1"/>
</dbReference>
<evidence type="ECO:0000256" key="4">
    <source>
        <dbReference type="ARBA" id="ARBA00022729"/>
    </source>
</evidence>
<evidence type="ECO:0000256" key="5">
    <source>
        <dbReference type="ARBA" id="ARBA00023002"/>
    </source>
</evidence>
<evidence type="ECO:0000256" key="6">
    <source>
        <dbReference type="ARBA" id="ARBA00023004"/>
    </source>
</evidence>
<dbReference type="Proteomes" id="UP000324760">
    <property type="component" value="Chromosome"/>
</dbReference>
<dbReference type="KEGG" id="ncu:F0U83_11125"/>
<dbReference type="GO" id="GO:0020037">
    <property type="term" value="F:heme binding"/>
    <property type="evidence" value="ECO:0007669"/>
    <property type="project" value="InterPro"/>
</dbReference>
<evidence type="ECO:0000256" key="2">
    <source>
        <dbReference type="ARBA" id="ARBA00022617"/>
    </source>
</evidence>
<keyword evidence="10" id="KW-1185">Reference proteome</keyword>
<dbReference type="Gene3D" id="1.10.760.10">
    <property type="entry name" value="Cytochrome c-like domain"/>
    <property type="match status" value="2"/>
</dbReference>